<proteinExistence type="predicted"/>
<accession>A0A848J3A1</accession>
<organism evidence="2 3">
    <name type="scientific">Marinigracilibium pacificum</name>
    <dbReference type="NCBI Taxonomy" id="2729599"/>
    <lineage>
        <taxon>Bacteria</taxon>
        <taxon>Pseudomonadati</taxon>
        <taxon>Bacteroidota</taxon>
        <taxon>Cytophagia</taxon>
        <taxon>Cytophagales</taxon>
        <taxon>Flammeovirgaceae</taxon>
        <taxon>Marinigracilibium</taxon>
    </lineage>
</organism>
<gene>
    <name evidence="2" type="ORF">HH304_11415</name>
</gene>
<dbReference type="AlphaFoldDB" id="A0A848J3A1"/>
<feature type="coiled-coil region" evidence="1">
    <location>
        <begin position="52"/>
        <end position="79"/>
    </location>
</feature>
<dbReference type="Proteomes" id="UP000559010">
    <property type="component" value="Unassembled WGS sequence"/>
</dbReference>
<evidence type="ECO:0000256" key="1">
    <source>
        <dbReference type="SAM" id="Coils"/>
    </source>
</evidence>
<comment type="caution">
    <text evidence="2">The sequence shown here is derived from an EMBL/GenBank/DDBJ whole genome shotgun (WGS) entry which is preliminary data.</text>
</comment>
<dbReference type="RefSeq" id="WP_169681520.1">
    <property type="nucleotide sequence ID" value="NZ_JABBNU010000006.1"/>
</dbReference>
<protein>
    <submittedName>
        <fullName evidence="2">Uncharacterized protein</fullName>
    </submittedName>
</protein>
<keyword evidence="3" id="KW-1185">Reference proteome</keyword>
<name>A0A848J3A1_9BACT</name>
<reference evidence="2 3" key="1">
    <citation type="submission" date="2020-04" db="EMBL/GenBank/DDBJ databases">
        <title>Flammeovirgaceae bacterium KN852 isolated from deep sea.</title>
        <authorList>
            <person name="Zhang D.-C."/>
        </authorList>
    </citation>
    <scope>NUCLEOTIDE SEQUENCE [LARGE SCALE GENOMIC DNA]</scope>
    <source>
        <strain evidence="2 3">KN852</strain>
    </source>
</reference>
<evidence type="ECO:0000313" key="2">
    <source>
        <dbReference type="EMBL" id="NMM49010.1"/>
    </source>
</evidence>
<sequence>MNKKAVIIEEKGLDIPAGKTMILNLIKNQIQDYKRQFLSDWVQNHETSSSVSTQKIKNLKDAKKELQELLDNFDNEDSQIDINFNLEIKVTNKKEQHKMEESMAV</sequence>
<keyword evidence="1" id="KW-0175">Coiled coil</keyword>
<dbReference type="EMBL" id="JABBNU010000006">
    <property type="protein sequence ID" value="NMM49010.1"/>
    <property type="molecule type" value="Genomic_DNA"/>
</dbReference>
<evidence type="ECO:0000313" key="3">
    <source>
        <dbReference type="Proteomes" id="UP000559010"/>
    </source>
</evidence>